<feature type="compositionally biased region" description="Acidic residues" evidence="1">
    <location>
        <begin position="223"/>
        <end position="252"/>
    </location>
</feature>
<evidence type="ECO:0000313" key="2">
    <source>
        <dbReference type="EMBL" id="KAK6353364.1"/>
    </source>
</evidence>
<feature type="region of interest" description="Disordered" evidence="1">
    <location>
        <begin position="580"/>
        <end position="599"/>
    </location>
</feature>
<dbReference type="EMBL" id="JAVHNQ010000003">
    <property type="protein sequence ID" value="KAK6353364.1"/>
    <property type="molecule type" value="Genomic_DNA"/>
</dbReference>
<feature type="compositionally biased region" description="Basic and acidic residues" evidence="1">
    <location>
        <begin position="253"/>
        <end position="267"/>
    </location>
</feature>
<protein>
    <submittedName>
        <fullName evidence="2">Uncharacterized protein</fullName>
    </submittedName>
</protein>
<evidence type="ECO:0000313" key="3">
    <source>
        <dbReference type="Proteomes" id="UP001375240"/>
    </source>
</evidence>
<feature type="region of interest" description="Disordered" evidence="1">
    <location>
        <begin position="1"/>
        <end position="27"/>
    </location>
</feature>
<sequence>MATRSSASRQSGQSRRTNPRNQQFDHDVFEGLPIRRWDKKWLWFAKKNTPPPPPPELPLPKDTHLLTPMSQTLLKAARNGTLGQLQEGEKVSTTRLFLTNKWTVIPREDEPAEPEYLGRPPDTYSQHSRLVRKQVNGKVLIVEEEIEDVYIEPTAVANGTPVADAAQSSSKKRAPPPKRKAGRGRKPGFKKMVTFSEDGRALPTGEGRATPNPVPQNATIAEGEAEDDVEMGDAEEGTPDDLENSNDGEGSAEPEKEQEVAPEPKLEKTVIAEVVAEQEKREATVEPMAIVSPTPAPPSPVALDIASPIAPVAIPIASPTVSPAALPIVSTGISPVGAATASPAVSSVAPIPKPVEIVEEVKAKSPSPPAPAVTAEPEVAEPTVVEPTVAEPMIAEPTTAQPAIAEPVVAELAIVEPATTEPAATEQPEVLVEPTPSKEETTAKVPTPIPSPAPVAAVTTPAAKSPSPVEVPAALPVEVPVGAPIEAPVEAPVEVPVEAPVEAPAELPVDVPMEIPAEILDEVMMETPVEAPPPAASREKSATPDINPLKRKSPFDEDDGQLVDEGLDKHEVSISLALAERESHDETLTPIGLATPATE</sequence>
<feature type="region of interest" description="Disordered" evidence="1">
    <location>
        <begin position="157"/>
        <end position="267"/>
    </location>
</feature>
<keyword evidence="3" id="KW-1185">Reference proteome</keyword>
<gene>
    <name evidence="2" type="ORF">TWF696_005332</name>
</gene>
<feature type="compositionally biased region" description="Low complexity" evidence="1">
    <location>
        <begin position="454"/>
        <end position="468"/>
    </location>
</feature>
<evidence type="ECO:0000256" key="1">
    <source>
        <dbReference type="SAM" id="MobiDB-lite"/>
    </source>
</evidence>
<organism evidence="2 3">
    <name type="scientific">Orbilia brochopaga</name>
    <dbReference type="NCBI Taxonomy" id="3140254"/>
    <lineage>
        <taxon>Eukaryota</taxon>
        <taxon>Fungi</taxon>
        <taxon>Dikarya</taxon>
        <taxon>Ascomycota</taxon>
        <taxon>Pezizomycotina</taxon>
        <taxon>Orbiliomycetes</taxon>
        <taxon>Orbiliales</taxon>
        <taxon>Orbiliaceae</taxon>
        <taxon>Orbilia</taxon>
    </lineage>
</organism>
<name>A0AAV9V3R4_9PEZI</name>
<proteinExistence type="predicted"/>
<accession>A0AAV9V3R4</accession>
<feature type="region of interest" description="Disordered" evidence="1">
    <location>
        <begin position="529"/>
        <end position="562"/>
    </location>
</feature>
<feature type="compositionally biased region" description="Low complexity" evidence="1">
    <location>
        <begin position="1"/>
        <end position="16"/>
    </location>
</feature>
<feature type="compositionally biased region" description="Basic residues" evidence="1">
    <location>
        <begin position="170"/>
        <end position="189"/>
    </location>
</feature>
<reference evidence="2 3" key="1">
    <citation type="submission" date="2019-10" db="EMBL/GenBank/DDBJ databases">
        <authorList>
            <person name="Palmer J.M."/>
        </authorList>
    </citation>
    <scope>NUCLEOTIDE SEQUENCE [LARGE SCALE GENOMIC DNA]</scope>
    <source>
        <strain evidence="2 3">TWF696</strain>
    </source>
</reference>
<dbReference type="Proteomes" id="UP001375240">
    <property type="component" value="Unassembled WGS sequence"/>
</dbReference>
<feature type="region of interest" description="Disordered" evidence="1">
    <location>
        <begin position="419"/>
        <end position="468"/>
    </location>
</feature>
<dbReference type="AlphaFoldDB" id="A0AAV9V3R4"/>
<comment type="caution">
    <text evidence="2">The sequence shown here is derived from an EMBL/GenBank/DDBJ whole genome shotgun (WGS) entry which is preliminary data.</text>
</comment>